<sequence length="238" mass="27946">MRYLKRLDIDNIKNARDLGGVPTLDHRSTKWHEFFRTASLDDINEADMEQLKKLNISTIIDLRRINEIDFESESHKKIKENFDYHHISLAPDREFRKEEIEKIISGKISVGQSYRNLIDHYVAVKEIVEVLARAEGSVLYHCQEGKDRTGIVSMIIMGLADVARGDIIADYEISSAHLGYIERYDEDEPFSVFRITDPYYMKEAYDYVIRKYGSFEAYLLYAKCEQKDIDMLRSRIRD</sequence>
<name>A0A095X0D3_9FIRM</name>
<comment type="caution">
    <text evidence="2">The sequence shown here is derived from an EMBL/GenBank/DDBJ whole genome shotgun (WGS) entry which is preliminary data.</text>
</comment>
<evidence type="ECO:0000313" key="2">
    <source>
        <dbReference type="EMBL" id="KGF03530.1"/>
    </source>
</evidence>
<dbReference type="GO" id="GO:0004721">
    <property type="term" value="F:phosphoprotein phosphatase activity"/>
    <property type="evidence" value="ECO:0007669"/>
    <property type="project" value="InterPro"/>
</dbReference>
<dbReference type="AlphaFoldDB" id="A0A095X0D3"/>
<gene>
    <name evidence="2" type="ORF">HMPREF1630_06930</name>
</gene>
<dbReference type="InterPro" id="IPR026893">
    <property type="entry name" value="Tyr/Ser_Pase_IphP-type"/>
</dbReference>
<accession>A0A095X0D3</accession>
<reference evidence="2 3" key="1">
    <citation type="submission" date="2014-07" db="EMBL/GenBank/DDBJ databases">
        <authorList>
            <person name="McCorrison J."/>
            <person name="Sanka R."/>
            <person name="Torralba M."/>
            <person name="Gillis M."/>
            <person name="Haft D.H."/>
            <person name="Methe B."/>
            <person name="Sutton G."/>
            <person name="Nelson K.E."/>
        </authorList>
    </citation>
    <scope>NUCLEOTIDE SEQUENCE [LARGE SCALE GENOMIC DNA]</scope>
    <source>
        <strain evidence="2 3">S7-1-13</strain>
    </source>
</reference>
<dbReference type="SUPFAM" id="SSF52799">
    <property type="entry name" value="(Phosphotyrosine protein) phosphatases II"/>
    <property type="match status" value="1"/>
</dbReference>
<comment type="similarity">
    <text evidence="1">Belongs to the protein-tyrosine phosphatase family.</text>
</comment>
<dbReference type="InterPro" id="IPR029021">
    <property type="entry name" value="Prot-tyrosine_phosphatase-like"/>
</dbReference>
<proteinExistence type="inferred from homology"/>
<dbReference type="EMBL" id="JRMW01000038">
    <property type="protein sequence ID" value="KGF03530.1"/>
    <property type="molecule type" value="Genomic_DNA"/>
</dbReference>
<dbReference type="Pfam" id="PF13350">
    <property type="entry name" value="Y_phosphatase3"/>
    <property type="match status" value="1"/>
</dbReference>
<evidence type="ECO:0000256" key="1">
    <source>
        <dbReference type="ARBA" id="ARBA00009580"/>
    </source>
</evidence>
<dbReference type="PANTHER" id="PTHR31126:SF1">
    <property type="entry name" value="TYROSINE SPECIFIC PROTEIN PHOSPHATASES DOMAIN-CONTAINING PROTEIN"/>
    <property type="match status" value="1"/>
</dbReference>
<dbReference type="Gene3D" id="3.90.190.10">
    <property type="entry name" value="Protein tyrosine phosphatase superfamily"/>
    <property type="match status" value="1"/>
</dbReference>
<dbReference type="PANTHER" id="PTHR31126">
    <property type="entry name" value="TYROSINE-PROTEIN PHOSPHATASE"/>
    <property type="match status" value="1"/>
</dbReference>
<organism evidence="2 3">
    <name type="scientific">Anaerococcus lactolyticus S7-1-13</name>
    <dbReference type="NCBI Taxonomy" id="1284686"/>
    <lineage>
        <taxon>Bacteria</taxon>
        <taxon>Bacillati</taxon>
        <taxon>Bacillota</taxon>
        <taxon>Tissierellia</taxon>
        <taxon>Tissierellales</taxon>
        <taxon>Peptoniphilaceae</taxon>
        <taxon>Anaerococcus</taxon>
    </lineage>
</organism>
<dbReference type="RefSeq" id="WP_037328281.1">
    <property type="nucleotide sequence ID" value="NZ_JRMW01000038.1"/>
</dbReference>
<dbReference type="Proteomes" id="UP000029579">
    <property type="component" value="Unassembled WGS sequence"/>
</dbReference>
<protein>
    <submittedName>
        <fullName evidence="2">Protein tyrosine phosphatase</fullName>
    </submittedName>
</protein>
<evidence type="ECO:0000313" key="3">
    <source>
        <dbReference type="Proteomes" id="UP000029579"/>
    </source>
</evidence>
<dbReference type="eggNOG" id="COG2365">
    <property type="taxonomic scope" value="Bacteria"/>
</dbReference>
<dbReference type="OrthoDB" id="9815473at2"/>